<dbReference type="InterPro" id="IPR002423">
    <property type="entry name" value="Cpn60/GroEL/TCP-1"/>
</dbReference>
<dbReference type="InterPro" id="IPR018370">
    <property type="entry name" value="Chaperonin_Cpn60_CS"/>
</dbReference>
<dbReference type="Pfam" id="PF00118">
    <property type="entry name" value="Cpn60_TCP1"/>
    <property type="match status" value="1"/>
</dbReference>
<evidence type="ECO:0000256" key="6">
    <source>
        <dbReference type="HAMAP-Rule" id="MF_00600"/>
    </source>
</evidence>
<evidence type="ECO:0000256" key="8">
    <source>
        <dbReference type="RuleBase" id="RU000419"/>
    </source>
</evidence>
<dbReference type="GO" id="GO:0140662">
    <property type="term" value="F:ATP-dependent protein folding chaperone"/>
    <property type="evidence" value="ECO:0007669"/>
    <property type="project" value="InterPro"/>
</dbReference>
<dbReference type="NCBIfam" id="NF009488">
    <property type="entry name" value="PRK12850.1"/>
    <property type="match status" value="1"/>
</dbReference>
<accession>A0A955E0B3</accession>
<dbReference type="NCBIfam" id="NF009487">
    <property type="entry name" value="PRK12849.1"/>
    <property type="match status" value="1"/>
</dbReference>
<evidence type="ECO:0000256" key="2">
    <source>
        <dbReference type="ARBA" id="ARBA00022741"/>
    </source>
</evidence>
<comment type="similarity">
    <text evidence="1 6 7">Belongs to the chaperonin (HSP60) family.</text>
</comment>
<dbReference type="InterPro" id="IPR027413">
    <property type="entry name" value="GROEL-like_equatorial_sf"/>
</dbReference>
<dbReference type="CDD" id="cd03344">
    <property type="entry name" value="GroEL"/>
    <property type="match status" value="1"/>
</dbReference>
<reference evidence="10" key="2">
    <citation type="journal article" date="2021" name="Microbiome">
        <title>Successional dynamics and alternative stable states in a saline activated sludge microbial community over 9 years.</title>
        <authorList>
            <person name="Wang Y."/>
            <person name="Ye J."/>
            <person name="Ju F."/>
            <person name="Liu L."/>
            <person name="Boyd J.A."/>
            <person name="Deng Y."/>
            <person name="Parks D.H."/>
            <person name="Jiang X."/>
            <person name="Yin X."/>
            <person name="Woodcroft B.J."/>
            <person name="Tyson G.W."/>
            <person name="Hugenholtz P."/>
            <person name="Polz M.F."/>
            <person name="Zhang T."/>
        </authorList>
    </citation>
    <scope>NUCLEOTIDE SEQUENCE</scope>
    <source>
        <strain evidence="10">HKST-UBA80</strain>
    </source>
</reference>
<dbReference type="NCBIfam" id="NF000592">
    <property type="entry name" value="PRK00013.1"/>
    <property type="match status" value="1"/>
</dbReference>
<dbReference type="AlphaFoldDB" id="A0A955E0B3"/>
<sequence length="542" mass="57785">MSAKQIIYGNDARTKLKAGVDALAQAVATTLGPKGRNVALDKSWGSPQVVHDGVTVAKEIELQDKFENMGAQLVKEASSKTNDIAGDGTTTATVIAQALVEEGIRNVSAGANPMILRKGLEKATDVVVKEIASLAKKITTKEEKAQVATISAQSSEIGNLIADAMDKVGDNGVITVEESKGFEMELDHKEGMQFDKGYASPYFVTDTDKMTAEINDAYLLVTDAKVSSMQDLLPMLENFVKVSKNLVIIADDIDGEALATLVVNKIRGTFNALAVKAPGFGDRRKAMLEDIAILSGGTVISEERGYKLENATLDYLGTAEKIIIDKDNTTIVNGAGEKQNITARINQIKQQIENTTSEYDKEKLQERLAKLSGGVAILYIGAATEIEMKEKKDRVDDALHATRAAVQEGIVAGGGVAFIRAIPCLDKVKTDNGDEETGVNIVRQAIESPLRTIVENAGLEGSVIVQKVKEGKGDYGYNAKDDKFENLIASGVIDPKKVTRLALENAASIASLLLTTEVVVAEEPADEPAMPPMGGGGMPGMM</sequence>
<dbReference type="SUPFAM" id="SSF54849">
    <property type="entry name" value="GroEL-intermediate domain like"/>
    <property type="match status" value="1"/>
</dbReference>
<keyword evidence="9" id="KW-0175">Coiled coil</keyword>
<comment type="caution">
    <text evidence="6">Lacks conserved residue(s) required for the propagation of feature annotation.</text>
</comment>
<dbReference type="GO" id="GO:0042026">
    <property type="term" value="P:protein refolding"/>
    <property type="evidence" value="ECO:0007669"/>
    <property type="project" value="UniProtKB-UniRule"/>
</dbReference>
<evidence type="ECO:0000256" key="9">
    <source>
        <dbReference type="SAM" id="Coils"/>
    </source>
</evidence>
<dbReference type="EMBL" id="JAGQNY010000002">
    <property type="protein sequence ID" value="MCA9301828.1"/>
    <property type="molecule type" value="Genomic_DNA"/>
</dbReference>
<organism evidence="10 11">
    <name type="scientific">candidate division WWE3 bacterium</name>
    <dbReference type="NCBI Taxonomy" id="2053526"/>
    <lineage>
        <taxon>Bacteria</taxon>
        <taxon>Katanobacteria</taxon>
    </lineage>
</organism>
<feature type="binding site" evidence="6">
    <location>
        <begin position="87"/>
        <end position="91"/>
    </location>
    <ligand>
        <name>ATP</name>
        <dbReference type="ChEBI" id="CHEBI:30616"/>
    </ligand>
</feature>
<dbReference type="SUPFAM" id="SSF48592">
    <property type="entry name" value="GroEL equatorial domain-like"/>
    <property type="match status" value="1"/>
</dbReference>
<keyword evidence="5 6" id="KW-0413">Isomerase</keyword>
<feature type="coiled-coil region" evidence="9">
    <location>
        <begin position="338"/>
        <end position="365"/>
    </location>
</feature>
<feature type="binding site" evidence="6">
    <location>
        <position position="414"/>
    </location>
    <ligand>
        <name>ATP</name>
        <dbReference type="ChEBI" id="CHEBI:30616"/>
    </ligand>
</feature>
<dbReference type="Gene3D" id="3.50.7.10">
    <property type="entry name" value="GroEL"/>
    <property type="match status" value="1"/>
</dbReference>
<keyword evidence="6" id="KW-0963">Cytoplasm</keyword>
<dbReference type="PANTHER" id="PTHR45633">
    <property type="entry name" value="60 KDA HEAT SHOCK PROTEIN, MITOCHONDRIAL"/>
    <property type="match status" value="1"/>
</dbReference>
<evidence type="ECO:0000313" key="11">
    <source>
        <dbReference type="Proteomes" id="UP000714817"/>
    </source>
</evidence>
<evidence type="ECO:0000256" key="3">
    <source>
        <dbReference type="ARBA" id="ARBA00022840"/>
    </source>
</evidence>
<dbReference type="PRINTS" id="PR00298">
    <property type="entry name" value="CHAPERONIN60"/>
</dbReference>
<keyword evidence="4 6" id="KW-0143">Chaperone</keyword>
<evidence type="ECO:0000256" key="7">
    <source>
        <dbReference type="RuleBase" id="RU000418"/>
    </source>
</evidence>
<comment type="caution">
    <text evidence="10">The sequence shown here is derived from an EMBL/GenBank/DDBJ whole genome shotgun (WGS) entry which is preliminary data.</text>
</comment>
<reference evidence="10" key="1">
    <citation type="submission" date="2020-04" db="EMBL/GenBank/DDBJ databases">
        <authorList>
            <person name="Zhang T."/>
        </authorList>
    </citation>
    <scope>NUCLEOTIDE SEQUENCE</scope>
    <source>
        <strain evidence="10">HKST-UBA80</strain>
    </source>
</reference>
<comment type="subunit">
    <text evidence="6 8">Forms a cylinder of 14 subunits composed of two heptameric rings stacked back-to-back. Interacts with the co-chaperonin GroES.</text>
</comment>
<dbReference type="FunFam" id="3.50.7.10:FF:000001">
    <property type="entry name" value="60 kDa chaperonin"/>
    <property type="match status" value="1"/>
</dbReference>
<evidence type="ECO:0000256" key="1">
    <source>
        <dbReference type="ARBA" id="ARBA00006607"/>
    </source>
</evidence>
<dbReference type="Gene3D" id="3.30.260.10">
    <property type="entry name" value="TCP-1-like chaperonin intermediate domain"/>
    <property type="match status" value="1"/>
</dbReference>
<dbReference type="GO" id="GO:0005524">
    <property type="term" value="F:ATP binding"/>
    <property type="evidence" value="ECO:0007669"/>
    <property type="project" value="UniProtKB-UniRule"/>
</dbReference>
<proteinExistence type="inferred from homology"/>
<evidence type="ECO:0000313" key="10">
    <source>
        <dbReference type="EMBL" id="MCA9301828.1"/>
    </source>
</evidence>
<feature type="binding site" evidence="6">
    <location>
        <position position="494"/>
    </location>
    <ligand>
        <name>ATP</name>
        <dbReference type="ChEBI" id="CHEBI:30616"/>
    </ligand>
</feature>
<dbReference type="SUPFAM" id="SSF52029">
    <property type="entry name" value="GroEL apical domain-like"/>
    <property type="match status" value="1"/>
</dbReference>
<dbReference type="InterPro" id="IPR027410">
    <property type="entry name" value="TCP-1-like_intermed_sf"/>
</dbReference>
<evidence type="ECO:0000256" key="5">
    <source>
        <dbReference type="ARBA" id="ARBA00023235"/>
    </source>
</evidence>
<comment type="function">
    <text evidence="6 8">Together with its co-chaperonin GroES, plays an essential role in assisting protein folding. The GroEL-GroES system forms a nano-cage that allows encapsulation of the non-native substrate proteins and provides a physical environment optimized to promote and accelerate protein folding.</text>
</comment>
<keyword evidence="3 6" id="KW-0067">ATP-binding</keyword>
<dbReference type="GO" id="GO:0005737">
    <property type="term" value="C:cytoplasm"/>
    <property type="evidence" value="ECO:0007669"/>
    <property type="project" value="UniProtKB-SubCell"/>
</dbReference>
<dbReference type="InterPro" id="IPR027409">
    <property type="entry name" value="GroEL-like_apical_dom_sf"/>
</dbReference>
<keyword evidence="2 6" id="KW-0547">Nucleotide-binding</keyword>
<dbReference type="GO" id="GO:0016853">
    <property type="term" value="F:isomerase activity"/>
    <property type="evidence" value="ECO:0007669"/>
    <property type="project" value="UniProtKB-KW"/>
</dbReference>
<protein>
    <recommendedName>
        <fullName evidence="6">Chaperonin GroEL</fullName>
        <ecNumber evidence="6">5.6.1.7</ecNumber>
    </recommendedName>
    <alternativeName>
        <fullName evidence="6">60 kDa chaperonin</fullName>
    </alternativeName>
    <alternativeName>
        <fullName evidence="6">Chaperonin-60</fullName>
        <shortName evidence="6">Cpn60</shortName>
    </alternativeName>
</protein>
<dbReference type="Proteomes" id="UP000714817">
    <property type="component" value="Unassembled WGS sequence"/>
</dbReference>
<feature type="binding site" evidence="6">
    <location>
        <begin position="30"/>
        <end position="33"/>
    </location>
    <ligand>
        <name>ATP</name>
        <dbReference type="ChEBI" id="CHEBI:30616"/>
    </ligand>
</feature>
<dbReference type="NCBIfam" id="NF009489">
    <property type="entry name" value="PRK12851.1"/>
    <property type="match status" value="1"/>
</dbReference>
<dbReference type="EC" id="5.6.1.7" evidence="6"/>
<name>A0A955E0B3_UNCKA</name>
<gene>
    <name evidence="6 10" type="primary">groL</name>
    <name evidence="6" type="synonym">groEL</name>
    <name evidence="10" type="ORF">KDA10_00455</name>
</gene>
<dbReference type="InterPro" id="IPR001844">
    <property type="entry name" value="Cpn60/GroEL"/>
</dbReference>
<comment type="subcellular location">
    <subcellularLocation>
        <location evidence="6">Cytoplasm</location>
    </subcellularLocation>
</comment>
<dbReference type="Gene3D" id="1.10.560.10">
    <property type="entry name" value="GroEL-like equatorial domain"/>
    <property type="match status" value="1"/>
</dbReference>
<dbReference type="GO" id="GO:0051082">
    <property type="term" value="F:unfolded protein binding"/>
    <property type="evidence" value="ECO:0007669"/>
    <property type="project" value="UniProtKB-UniRule"/>
</dbReference>
<dbReference type="HAMAP" id="MF_00600">
    <property type="entry name" value="CH60"/>
    <property type="match status" value="1"/>
</dbReference>
<dbReference type="PROSITE" id="PS00296">
    <property type="entry name" value="CHAPERONINS_CPN60"/>
    <property type="match status" value="1"/>
</dbReference>
<evidence type="ECO:0000256" key="4">
    <source>
        <dbReference type="ARBA" id="ARBA00023186"/>
    </source>
</evidence>
<dbReference type="NCBIfam" id="TIGR02348">
    <property type="entry name" value="GroEL"/>
    <property type="match status" value="1"/>
</dbReference>